<dbReference type="Proteomes" id="UP000286045">
    <property type="component" value="Unassembled WGS sequence"/>
</dbReference>
<accession>A0A439DHN6</accession>
<feature type="region of interest" description="Disordered" evidence="1">
    <location>
        <begin position="368"/>
        <end position="391"/>
    </location>
</feature>
<protein>
    <submittedName>
        <fullName evidence="3">Uncharacterized protein</fullName>
    </submittedName>
</protein>
<evidence type="ECO:0000256" key="2">
    <source>
        <dbReference type="SAM" id="SignalP"/>
    </source>
</evidence>
<sequence>MRFTIAAVLAGVAAAAKALDPSWSFASTTTIIDKDPWYTVNVPFLSTITTSVSGTIETVTKTEVSISIGTKSPSTLVPDTPTNCLADPCEPVHESGGVVARQVLESTEELITYTHSHPQSSTIDDSDVLPTTIPVGGYGAPIPSFTADETVTTVTSSEASPTSHSSPLGYGGGDETSSEASPTTYSSPLGYGGGDETVTTATPTEVSLTTHSSPLGYGGGDETSSTLSNVQVTATVTVTVSAVAPTTTTSTSKPPAPSTLTFTVTYGSSPVETILFTTVVGSSSVLGVTGTATSVTSDVPSMSILPYPPIDSSSPPGGYGGEESSSTIPITSTGTVDIPPVLTPPLPPTTAQESTTFVTVKVTSTYSTTTSSGASLPPYGSSTAEPVTGTPSSVVTLWPQTSSSCDEGQQTTSFSYAHPTVTGFLPTGNMTINTTGVATGNATYIRTWSWSTHHPHLSLPTQGASTLVKVKRGAKNTVIA</sequence>
<feature type="compositionally biased region" description="Polar residues" evidence="1">
    <location>
        <begin position="178"/>
        <end position="187"/>
    </location>
</feature>
<evidence type="ECO:0000313" key="3">
    <source>
        <dbReference type="EMBL" id="RWA13907.1"/>
    </source>
</evidence>
<feature type="compositionally biased region" description="Low complexity" evidence="1">
    <location>
        <begin position="151"/>
        <end position="167"/>
    </location>
</feature>
<reference evidence="3 4" key="1">
    <citation type="submission" date="2018-12" db="EMBL/GenBank/DDBJ databases">
        <title>Draft genome sequence of Xylaria grammica IHI A82.</title>
        <authorList>
            <person name="Buettner E."/>
            <person name="Kellner H."/>
        </authorList>
    </citation>
    <scope>NUCLEOTIDE SEQUENCE [LARGE SCALE GENOMIC DNA]</scope>
    <source>
        <strain evidence="3 4">IHI A82</strain>
    </source>
</reference>
<gene>
    <name evidence="3" type="ORF">EKO27_g1174</name>
</gene>
<feature type="signal peptide" evidence="2">
    <location>
        <begin position="1"/>
        <end position="18"/>
    </location>
</feature>
<name>A0A439DHN6_9PEZI</name>
<comment type="caution">
    <text evidence="3">The sequence shown here is derived from an EMBL/GenBank/DDBJ whole genome shotgun (WGS) entry which is preliminary data.</text>
</comment>
<dbReference type="EMBL" id="RYZI01000017">
    <property type="protein sequence ID" value="RWA13907.1"/>
    <property type="molecule type" value="Genomic_DNA"/>
</dbReference>
<evidence type="ECO:0000313" key="4">
    <source>
        <dbReference type="Proteomes" id="UP000286045"/>
    </source>
</evidence>
<keyword evidence="2" id="KW-0732">Signal</keyword>
<organism evidence="3 4">
    <name type="scientific">Xylaria grammica</name>
    <dbReference type="NCBI Taxonomy" id="363999"/>
    <lineage>
        <taxon>Eukaryota</taxon>
        <taxon>Fungi</taxon>
        <taxon>Dikarya</taxon>
        <taxon>Ascomycota</taxon>
        <taxon>Pezizomycotina</taxon>
        <taxon>Sordariomycetes</taxon>
        <taxon>Xylariomycetidae</taxon>
        <taxon>Xylariales</taxon>
        <taxon>Xylariaceae</taxon>
        <taxon>Xylaria</taxon>
    </lineage>
</organism>
<feature type="region of interest" description="Disordered" evidence="1">
    <location>
        <begin position="151"/>
        <end position="200"/>
    </location>
</feature>
<feature type="chain" id="PRO_5019573557" evidence="2">
    <location>
        <begin position="19"/>
        <end position="480"/>
    </location>
</feature>
<proteinExistence type="predicted"/>
<keyword evidence="4" id="KW-1185">Reference proteome</keyword>
<dbReference type="AlphaFoldDB" id="A0A439DHN6"/>
<evidence type="ECO:0000256" key="1">
    <source>
        <dbReference type="SAM" id="MobiDB-lite"/>
    </source>
</evidence>
<feature type="compositionally biased region" description="Polar residues" evidence="1">
    <location>
        <begin position="380"/>
        <end position="391"/>
    </location>
</feature>